<accession>A0A9D7SZY6</accession>
<evidence type="ECO:0000256" key="2">
    <source>
        <dbReference type="ARBA" id="ARBA00022475"/>
    </source>
</evidence>
<dbReference type="InterPro" id="IPR022791">
    <property type="entry name" value="L-PG_synthase/AglD"/>
</dbReference>
<name>A0A9D7SZY6_9BACT</name>
<feature type="transmembrane region" description="Helical" evidence="6">
    <location>
        <begin position="147"/>
        <end position="172"/>
    </location>
</feature>
<dbReference type="AlphaFoldDB" id="A0A9D7SZY6"/>
<reference evidence="7 8" key="1">
    <citation type="submission" date="2020-10" db="EMBL/GenBank/DDBJ databases">
        <title>Connecting structure to function with the recovery of over 1000 high-quality activated sludge metagenome-assembled genomes encoding full-length rRNA genes using long-read sequencing.</title>
        <authorList>
            <person name="Singleton C.M."/>
            <person name="Petriglieri F."/>
            <person name="Kristensen J.M."/>
            <person name="Kirkegaard R.H."/>
            <person name="Michaelsen T.Y."/>
            <person name="Andersen M.H."/>
            <person name="Karst S.M."/>
            <person name="Dueholm M.S."/>
            <person name="Nielsen P.H."/>
            <person name="Albertsen M."/>
        </authorList>
    </citation>
    <scope>NUCLEOTIDE SEQUENCE [LARGE SCALE GENOMIC DNA]</scope>
    <source>
        <strain evidence="7">Ribe_18-Q3-R11-54_MAXAC.273</strain>
    </source>
</reference>
<gene>
    <name evidence="7" type="ORF">IPP15_22225</name>
</gene>
<dbReference type="GO" id="GO:0005886">
    <property type="term" value="C:plasma membrane"/>
    <property type="evidence" value="ECO:0007669"/>
    <property type="project" value="UniProtKB-SubCell"/>
</dbReference>
<sequence length="358" mass="40633">MAIPKSINKLLQFILFTGIGVLILFLLYRSQNAAYVADCALKGIPKESCSLLAKLKTDFSEANYWWIAVIVFAYLFSNLIRAHRWLMLIKTLGRKGSIVNAFFTIMVGYFANMGLPRVGEVVRAGLFARYEGIGAEKVMGTIVVDRILDLLSLLFAIILVLVLQGNVLYNYFDDKIGNSIFGKSWLYIVFTLVILALFLAYWYRSIIKRWSLYQRIHHLVEGFRDGLRSLRRVEQPWFLLLDTIVIWLMYYLMMFLAFRSFGPTIHLGAMAGLMVFVFGGLGVVFPSPGGMGTFHVMVISALAIYGIHGDDAFSFANIQFFSIQLFGTLLFGIIGMIVLPLFNKKDKQHVTYYPPGRK</sequence>
<organism evidence="7 8">
    <name type="scientific">Candidatus Opimibacter skivensis</name>
    <dbReference type="NCBI Taxonomy" id="2982028"/>
    <lineage>
        <taxon>Bacteria</taxon>
        <taxon>Pseudomonadati</taxon>
        <taxon>Bacteroidota</taxon>
        <taxon>Saprospiria</taxon>
        <taxon>Saprospirales</taxon>
        <taxon>Saprospiraceae</taxon>
        <taxon>Candidatus Opimibacter</taxon>
    </lineage>
</organism>
<feature type="transmembrane region" description="Helical" evidence="6">
    <location>
        <begin position="237"/>
        <end position="258"/>
    </location>
</feature>
<feature type="transmembrane region" description="Helical" evidence="6">
    <location>
        <begin position="64"/>
        <end position="80"/>
    </location>
</feature>
<evidence type="ECO:0000256" key="1">
    <source>
        <dbReference type="ARBA" id="ARBA00004651"/>
    </source>
</evidence>
<dbReference type="Proteomes" id="UP000808337">
    <property type="component" value="Unassembled WGS sequence"/>
</dbReference>
<feature type="transmembrane region" description="Helical" evidence="6">
    <location>
        <begin position="184"/>
        <end position="203"/>
    </location>
</feature>
<evidence type="ECO:0000256" key="6">
    <source>
        <dbReference type="SAM" id="Phobius"/>
    </source>
</evidence>
<comment type="subcellular location">
    <subcellularLocation>
        <location evidence="1">Cell membrane</location>
        <topology evidence="1">Multi-pass membrane protein</topology>
    </subcellularLocation>
</comment>
<comment type="caution">
    <text evidence="7">The sequence shown here is derived from an EMBL/GenBank/DDBJ whole genome shotgun (WGS) entry which is preliminary data.</text>
</comment>
<feature type="transmembrane region" description="Helical" evidence="6">
    <location>
        <begin position="264"/>
        <end position="285"/>
    </location>
</feature>
<proteinExistence type="predicted"/>
<evidence type="ECO:0000256" key="5">
    <source>
        <dbReference type="ARBA" id="ARBA00023136"/>
    </source>
</evidence>
<dbReference type="Pfam" id="PF03706">
    <property type="entry name" value="LPG_synthase_TM"/>
    <property type="match status" value="1"/>
</dbReference>
<evidence type="ECO:0000256" key="3">
    <source>
        <dbReference type="ARBA" id="ARBA00022692"/>
    </source>
</evidence>
<feature type="transmembrane region" description="Helical" evidence="6">
    <location>
        <begin position="7"/>
        <end position="28"/>
    </location>
</feature>
<keyword evidence="4 6" id="KW-1133">Transmembrane helix</keyword>
<dbReference type="PANTHER" id="PTHR39087">
    <property type="entry name" value="UPF0104 MEMBRANE PROTEIN MJ1595"/>
    <property type="match status" value="1"/>
</dbReference>
<keyword evidence="2" id="KW-1003">Cell membrane</keyword>
<dbReference type="PANTHER" id="PTHR39087:SF2">
    <property type="entry name" value="UPF0104 MEMBRANE PROTEIN MJ1595"/>
    <property type="match status" value="1"/>
</dbReference>
<evidence type="ECO:0000256" key="4">
    <source>
        <dbReference type="ARBA" id="ARBA00022989"/>
    </source>
</evidence>
<keyword evidence="5 6" id="KW-0472">Membrane</keyword>
<dbReference type="NCBIfam" id="TIGR00374">
    <property type="entry name" value="flippase-like domain"/>
    <property type="match status" value="1"/>
</dbReference>
<protein>
    <submittedName>
        <fullName evidence="7">Flippase-like domain-containing protein</fullName>
    </submittedName>
</protein>
<keyword evidence="3 6" id="KW-0812">Transmembrane</keyword>
<dbReference type="EMBL" id="JADKGY010000032">
    <property type="protein sequence ID" value="MBK9985043.1"/>
    <property type="molecule type" value="Genomic_DNA"/>
</dbReference>
<evidence type="ECO:0000313" key="7">
    <source>
        <dbReference type="EMBL" id="MBK9985043.1"/>
    </source>
</evidence>
<evidence type="ECO:0000313" key="8">
    <source>
        <dbReference type="Proteomes" id="UP000808337"/>
    </source>
</evidence>
<feature type="transmembrane region" description="Helical" evidence="6">
    <location>
        <begin position="292"/>
        <end position="308"/>
    </location>
</feature>
<feature type="transmembrane region" description="Helical" evidence="6">
    <location>
        <begin position="320"/>
        <end position="342"/>
    </location>
</feature>